<feature type="transmembrane region" description="Helical" evidence="8">
    <location>
        <begin position="38"/>
        <end position="62"/>
    </location>
</feature>
<evidence type="ECO:0000256" key="6">
    <source>
        <dbReference type="ARBA" id="ARBA00022989"/>
    </source>
</evidence>
<dbReference type="Proteomes" id="UP000003688">
    <property type="component" value="Unassembled WGS sequence"/>
</dbReference>
<keyword evidence="5" id="KW-0133">Cell shape</keyword>
<feature type="transmembrane region" description="Helical" evidence="8">
    <location>
        <begin position="68"/>
        <end position="87"/>
    </location>
</feature>
<comment type="caution">
    <text evidence="9">The sequence shown here is derived from an EMBL/GenBank/DDBJ whole genome shotgun (WGS) entry which is preliminary data.</text>
</comment>
<name>B9XG15_PEDPL</name>
<dbReference type="NCBIfam" id="TIGR03426">
    <property type="entry name" value="shape_MreD"/>
    <property type="match status" value="1"/>
</dbReference>
<evidence type="ECO:0000256" key="4">
    <source>
        <dbReference type="ARBA" id="ARBA00022692"/>
    </source>
</evidence>
<accession>B9XG15</accession>
<gene>
    <name evidence="9" type="ORF">Cflav_PD3894</name>
</gene>
<sequence length="183" mass="20082" precursor="true">MNWVHSILILVAAFIAIFLESAFGGFRHFLGAQIDLLPALMVYASLSSGFGMVILLAVLGGLCFDSISANPLGVSILPLLLVGFLIYMRRGLILREQTFAQFCLGLGASAITPMLTLLLLLSTRQTPLIGWGSIWQWVVMAVGGAVFTPICFRIFDGLNRALSYSPVTETSFRPDREIRRSRK</sequence>
<evidence type="ECO:0000313" key="9">
    <source>
        <dbReference type="EMBL" id="EEF61177.1"/>
    </source>
</evidence>
<keyword evidence="10" id="KW-1185">Reference proteome</keyword>
<feature type="transmembrane region" description="Helical" evidence="8">
    <location>
        <begin position="134"/>
        <end position="155"/>
    </location>
</feature>
<dbReference type="InterPro" id="IPR007227">
    <property type="entry name" value="Cell_shape_determining_MreD"/>
</dbReference>
<proteinExistence type="inferred from homology"/>
<keyword evidence="4 8" id="KW-0812">Transmembrane</keyword>
<dbReference type="GO" id="GO:0005886">
    <property type="term" value="C:plasma membrane"/>
    <property type="evidence" value="ECO:0007669"/>
    <property type="project" value="UniProtKB-SubCell"/>
</dbReference>
<keyword evidence="7 8" id="KW-0472">Membrane</keyword>
<dbReference type="EMBL" id="ABOX02000011">
    <property type="protein sequence ID" value="EEF61177.1"/>
    <property type="molecule type" value="Genomic_DNA"/>
</dbReference>
<evidence type="ECO:0000256" key="3">
    <source>
        <dbReference type="ARBA" id="ARBA00022475"/>
    </source>
</evidence>
<evidence type="ECO:0000256" key="8">
    <source>
        <dbReference type="SAM" id="Phobius"/>
    </source>
</evidence>
<reference evidence="9 10" key="1">
    <citation type="journal article" date="2011" name="J. Bacteriol.">
        <title>Genome sequence of 'Pedosphaera parvula' Ellin514, an aerobic Verrucomicrobial isolate from pasture soil.</title>
        <authorList>
            <person name="Kant R."/>
            <person name="van Passel M.W."/>
            <person name="Sangwan P."/>
            <person name="Palva A."/>
            <person name="Lucas S."/>
            <person name="Copeland A."/>
            <person name="Lapidus A."/>
            <person name="Glavina Del Rio T."/>
            <person name="Dalin E."/>
            <person name="Tice H."/>
            <person name="Bruce D."/>
            <person name="Goodwin L."/>
            <person name="Pitluck S."/>
            <person name="Chertkov O."/>
            <person name="Larimer F.W."/>
            <person name="Land M.L."/>
            <person name="Hauser L."/>
            <person name="Brettin T.S."/>
            <person name="Detter J.C."/>
            <person name="Han S."/>
            <person name="de Vos W.M."/>
            <person name="Janssen P.H."/>
            <person name="Smidt H."/>
        </authorList>
    </citation>
    <scope>NUCLEOTIDE SEQUENCE [LARGE SCALE GENOMIC DNA]</scope>
    <source>
        <strain evidence="9 10">Ellin514</strain>
    </source>
</reference>
<organism evidence="9 10">
    <name type="scientific">Pedosphaera parvula (strain Ellin514)</name>
    <dbReference type="NCBI Taxonomy" id="320771"/>
    <lineage>
        <taxon>Bacteria</taxon>
        <taxon>Pseudomonadati</taxon>
        <taxon>Verrucomicrobiota</taxon>
        <taxon>Pedosphaerae</taxon>
        <taxon>Pedosphaerales</taxon>
        <taxon>Pedosphaeraceae</taxon>
        <taxon>Pedosphaera</taxon>
    </lineage>
</organism>
<dbReference type="AlphaFoldDB" id="B9XG15"/>
<evidence type="ECO:0000256" key="1">
    <source>
        <dbReference type="ARBA" id="ARBA00004651"/>
    </source>
</evidence>
<comment type="similarity">
    <text evidence="2">Belongs to the MreD family.</text>
</comment>
<dbReference type="RefSeq" id="WP_007414761.1">
    <property type="nucleotide sequence ID" value="NZ_ABOX02000011.1"/>
</dbReference>
<protein>
    <submittedName>
        <fullName evidence="9">Rod shape-determining protein MreD</fullName>
    </submittedName>
</protein>
<feature type="transmembrane region" description="Helical" evidence="8">
    <location>
        <begin position="6"/>
        <end position="26"/>
    </location>
</feature>
<keyword evidence="6 8" id="KW-1133">Transmembrane helix</keyword>
<feature type="transmembrane region" description="Helical" evidence="8">
    <location>
        <begin position="99"/>
        <end position="122"/>
    </location>
</feature>
<evidence type="ECO:0000256" key="5">
    <source>
        <dbReference type="ARBA" id="ARBA00022960"/>
    </source>
</evidence>
<dbReference type="GO" id="GO:0008360">
    <property type="term" value="P:regulation of cell shape"/>
    <property type="evidence" value="ECO:0007669"/>
    <property type="project" value="UniProtKB-KW"/>
</dbReference>
<evidence type="ECO:0000256" key="7">
    <source>
        <dbReference type="ARBA" id="ARBA00023136"/>
    </source>
</evidence>
<dbReference type="STRING" id="320771.Cflav_PD3894"/>
<comment type="subcellular location">
    <subcellularLocation>
        <location evidence="1">Cell membrane</location>
        <topology evidence="1">Multi-pass membrane protein</topology>
    </subcellularLocation>
</comment>
<dbReference type="OrthoDB" id="9845707at2"/>
<evidence type="ECO:0000313" key="10">
    <source>
        <dbReference type="Proteomes" id="UP000003688"/>
    </source>
</evidence>
<keyword evidence="3" id="KW-1003">Cell membrane</keyword>
<evidence type="ECO:0000256" key="2">
    <source>
        <dbReference type="ARBA" id="ARBA00007776"/>
    </source>
</evidence>